<name>A0A2P2PL28_RHIMU</name>
<sequence length="91" mass="10993">MKLSNVPQNRLMVDFMYFASIIIQEQGLVHLFDMTICFLTFVVHQAFCFLFFNLYLLFSYCNAIFSNFELYLWGFVEVKPSNRTYFGIWWI</sequence>
<keyword evidence="1" id="KW-0472">Membrane</keyword>
<organism evidence="2">
    <name type="scientific">Rhizophora mucronata</name>
    <name type="common">Asiatic mangrove</name>
    <dbReference type="NCBI Taxonomy" id="61149"/>
    <lineage>
        <taxon>Eukaryota</taxon>
        <taxon>Viridiplantae</taxon>
        <taxon>Streptophyta</taxon>
        <taxon>Embryophyta</taxon>
        <taxon>Tracheophyta</taxon>
        <taxon>Spermatophyta</taxon>
        <taxon>Magnoliopsida</taxon>
        <taxon>eudicotyledons</taxon>
        <taxon>Gunneridae</taxon>
        <taxon>Pentapetalae</taxon>
        <taxon>rosids</taxon>
        <taxon>fabids</taxon>
        <taxon>Malpighiales</taxon>
        <taxon>Rhizophoraceae</taxon>
        <taxon>Rhizophora</taxon>
    </lineage>
</organism>
<keyword evidence="1" id="KW-0812">Transmembrane</keyword>
<protein>
    <submittedName>
        <fullName evidence="2">Uncharacterized protein</fullName>
    </submittedName>
</protein>
<dbReference type="EMBL" id="GGEC01074959">
    <property type="protein sequence ID" value="MBX55443.1"/>
    <property type="molecule type" value="Transcribed_RNA"/>
</dbReference>
<proteinExistence type="predicted"/>
<accession>A0A2P2PL28</accession>
<keyword evidence="1" id="KW-1133">Transmembrane helix</keyword>
<feature type="transmembrane region" description="Helical" evidence="1">
    <location>
        <begin position="38"/>
        <end position="58"/>
    </location>
</feature>
<evidence type="ECO:0000313" key="2">
    <source>
        <dbReference type="EMBL" id="MBX55443.1"/>
    </source>
</evidence>
<dbReference type="AlphaFoldDB" id="A0A2P2PL28"/>
<reference evidence="2" key="1">
    <citation type="submission" date="2018-02" db="EMBL/GenBank/DDBJ databases">
        <title>Rhizophora mucronata_Transcriptome.</title>
        <authorList>
            <person name="Meera S.P."/>
            <person name="Sreeshan A."/>
            <person name="Augustine A."/>
        </authorList>
    </citation>
    <scope>NUCLEOTIDE SEQUENCE</scope>
    <source>
        <tissue evidence="2">Leaf</tissue>
    </source>
</reference>
<evidence type="ECO:0000256" key="1">
    <source>
        <dbReference type="SAM" id="Phobius"/>
    </source>
</evidence>